<accession>A0A0C3QAA1</accession>
<name>A0A0C3QAA1_9AGAM</name>
<dbReference type="Pfam" id="PF12937">
    <property type="entry name" value="F-box-like"/>
    <property type="match status" value="1"/>
</dbReference>
<dbReference type="PANTHER" id="PTHR38926">
    <property type="entry name" value="F-BOX DOMAIN CONTAINING PROTEIN, EXPRESSED"/>
    <property type="match status" value="1"/>
</dbReference>
<keyword evidence="3" id="KW-1185">Reference proteome</keyword>
<dbReference type="InterPro" id="IPR001810">
    <property type="entry name" value="F-box_dom"/>
</dbReference>
<sequence length="1110" mass="124243">MKPPQSEAVVKALSILMESVNEENDAQFVFTGIPATFAPLSSLPDNVEALKLAKSYINTELDTVISGMQHRRNLAASIHKLPTEVLVMIFAAYYEFSSLLDDHCLLDLMTVNKLWYDAIVQSPQLWTVLESDFSTKITKLVLRRSKNLPLTLIWNNTDCDESEDEEFEEILDLVAQNSRRLKSIEMLVPEFGGPNVRRLLESNMPRLERLEVRTAWETERSGERLEKFKLSDGPSLQEIALDTTFLSSWSSPRLIGLFGLELTRLRLPPSIQELLNILSNSPQLERLRLCELDRSDSWKPPLNESITLPRLKEIWLYNLARPYLSAMLTSIYTPSSSNVHIINDLSDDNSSSVLEEVCSPGNIQLAALLGLGDSGSPPPGVPIPINIVVAPNQVRIVKVGGAEDREIVLNFEEDLCSRVVDQLGHFFLALPQIPTIDLVINTDPSNWENTVFNLLPWGRSLCTLSVHGLEICRPVLKQLAERTEDPTTGVLAWVGPNLTSIRLCYNHPGNEVPELDGAAVEALVRKPMDEMKAVRKDAASRALSVLIGGIYKENGCDILYSGIESAKAIPVDRLPTIRVELKAAKALINQQVDQLIARIAFRWNKASLVHQLPVEVLAMILAKFQPSPPISDGSPSLLKLLLVCRTWYDTIMGSPQLWGYLDAQMPHKIAQLVINRSQPLPFSVNWHTYEMPIGPKRWGLPKMLDLAIENSTRVKKVDIRAPRWSRPNLRKFLQAPTPVLEPLRAQVEPYDSDSDADEPLDDFVLSGGSPLKHLSLRNVETRMDSPRLSNLVTLNLQDSPRSTPLKDLLPALSSSRRLKQLRIRGYSIGTGQVTIEARTPVTLPHLKELVLSDVQSGYSASMLASIYTPRCSYIEVRDSRLDKADSEVVKALDAIVWRPGNDQADVILGHLGSTMTPRSLKIEVITDRVTIQSPQAEEPCCNLDFARADVPQMMKRLATILSQWPSCPPLEIQINHGSTWHANNLDLPFWGEHLHSLVAWGNDACRAVTQQISRHKLVPGSNEIDWSFQKLSKIVIRYGEGEVEDPALDAEAMLSLVRRRWAGEDGLAAATQPSHFEVYCRLADFPRLCNLEGALKRIVPSFELRDLQYP</sequence>
<feature type="domain" description="F-box" evidence="1">
    <location>
        <begin position="79"/>
        <end position="127"/>
    </location>
</feature>
<dbReference type="Gene3D" id="1.20.1280.50">
    <property type="match status" value="2"/>
</dbReference>
<evidence type="ECO:0000259" key="1">
    <source>
        <dbReference type="Pfam" id="PF12937"/>
    </source>
</evidence>
<dbReference type="SUPFAM" id="SSF81383">
    <property type="entry name" value="F-box domain"/>
    <property type="match status" value="2"/>
</dbReference>
<gene>
    <name evidence="2" type="ORF">M407DRAFT_23561</name>
</gene>
<organism evidence="2 3">
    <name type="scientific">Tulasnella calospora MUT 4182</name>
    <dbReference type="NCBI Taxonomy" id="1051891"/>
    <lineage>
        <taxon>Eukaryota</taxon>
        <taxon>Fungi</taxon>
        <taxon>Dikarya</taxon>
        <taxon>Basidiomycota</taxon>
        <taxon>Agaricomycotina</taxon>
        <taxon>Agaricomycetes</taxon>
        <taxon>Cantharellales</taxon>
        <taxon>Tulasnellaceae</taxon>
        <taxon>Tulasnella</taxon>
    </lineage>
</organism>
<dbReference type="EMBL" id="KN823013">
    <property type="protein sequence ID" value="KIO27145.1"/>
    <property type="molecule type" value="Genomic_DNA"/>
</dbReference>
<dbReference type="OrthoDB" id="3141986at2759"/>
<proteinExistence type="predicted"/>
<dbReference type="SUPFAM" id="SSF52047">
    <property type="entry name" value="RNI-like"/>
    <property type="match status" value="1"/>
</dbReference>
<evidence type="ECO:0000313" key="2">
    <source>
        <dbReference type="EMBL" id="KIO27145.1"/>
    </source>
</evidence>
<dbReference type="AlphaFoldDB" id="A0A0C3QAA1"/>
<dbReference type="Proteomes" id="UP000054248">
    <property type="component" value="Unassembled WGS sequence"/>
</dbReference>
<evidence type="ECO:0000313" key="3">
    <source>
        <dbReference type="Proteomes" id="UP000054248"/>
    </source>
</evidence>
<dbReference type="HOGENOM" id="CLU_298628_0_0_1"/>
<protein>
    <recommendedName>
        <fullName evidence="1">F-box domain-containing protein</fullName>
    </recommendedName>
</protein>
<reference evidence="2 3" key="1">
    <citation type="submission" date="2014-04" db="EMBL/GenBank/DDBJ databases">
        <authorList>
            <consortium name="DOE Joint Genome Institute"/>
            <person name="Kuo A."/>
            <person name="Girlanda M."/>
            <person name="Perotto S."/>
            <person name="Kohler A."/>
            <person name="Nagy L.G."/>
            <person name="Floudas D."/>
            <person name="Copeland A."/>
            <person name="Barry K.W."/>
            <person name="Cichocki N."/>
            <person name="Veneault-Fourrey C."/>
            <person name="LaButti K."/>
            <person name="Lindquist E.A."/>
            <person name="Lipzen A."/>
            <person name="Lundell T."/>
            <person name="Morin E."/>
            <person name="Murat C."/>
            <person name="Sun H."/>
            <person name="Tunlid A."/>
            <person name="Henrissat B."/>
            <person name="Grigoriev I.V."/>
            <person name="Hibbett D.S."/>
            <person name="Martin F."/>
            <person name="Nordberg H.P."/>
            <person name="Cantor M.N."/>
            <person name="Hua S.X."/>
        </authorList>
    </citation>
    <scope>NUCLEOTIDE SEQUENCE [LARGE SCALE GENOMIC DNA]</scope>
    <source>
        <strain evidence="2 3">MUT 4182</strain>
    </source>
</reference>
<dbReference type="PANTHER" id="PTHR38926:SF72">
    <property type="entry name" value="IM:7136021-RELATED"/>
    <property type="match status" value="1"/>
</dbReference>
<reference evidence="3" key="2">
    <citation type="submission" date="2015-01" db="EMBL/GenBank/DDBJ databases">
        <title>Evolutionary Origins and Diversification of the Mycorrhizal Mutualists.</title>
        <authorList>
            <consortium name="DOE Joint Genome Institute"/>
            <consortium name="Mycorrhizal Genomics Consortium"/>
            <person name="Kohler A."/>
            <person name="Kuo A."/>
            <person name="Nagy L.G."/>
            <person name="Floudas D."/>
            <person name="Copeland A."/>
            <person name="Barry K.W."/>
            <person name="Cichocki N."/>
            <person name="Veneault-Fourrey C."/>
            <person name="LaButti K."/>
            <person name="Lindquist E.A."/>
            <person name="Lipzen A."/>
            <person name="Lundell T."/>
            <person name="Morin E."/>
            <person name="Murat C."/>
            <person name="Riley R."/>
            <person name="Ohm R."/>
            <person name="Sun H."/>
            <person name="Tunlid A."/>
            <person name="Henrissat B."/>
            <person name="Grigoriev I.V."/>
            <person name="Hibbett D.S."/>
            <person name="Martin F."/>
        </authorList>
    </citation>
    <scope>NUCLEOTIDE SEQUENCE [LARGE SCALE GENOMIC DNA]</scope>
    <source>
        <strain evidence="3">MUT 4182</strain>
    </source>
</reference>
<dbReference type="InterPro" id="IPR036047">
    <property type="entry name" value="F-box-like_dom_sf"/>
</dbReference>